<evidence type="ECO:0000313" key="10">
    <source>
        <dbReference type="Proteomes" id="UP000886520"/>
    </source>
</evidence>
<dbReference type="PANTHER" id="PTHR10751">
    <property type="entry name" value="GUANYLATE BINDING PROTEIN"/>
    <property type="match status" value="1"/>
</dbReference>
<dbReference type="AlphaFoldDB" id="A0A9D4Z491"/>
<keyword evidence="3" id="KW-0378">Hydrolase</keyword>
<keyword evidence="2" id="KW-0547">Nucleotide-binding</keyword>
<dbReference type="SUPFAM" id="SSF52540">
    <property type="entry name" value="P-loop containing nucleoside triphosphate hydrolases"/>
    <property type="match status" value="1"/>
</dbReference>
<dbReference type="InterPro" id="IPR003191">
    <property type="entry name" value="Guanylate-bd/ATL_C"/>
</dbReference>
<feature type="compositionally biased region" description="Polar residues" evidence="7">
    <location>
        <begin position="942"/>
        <end position="964"/>
    </location>
</feature>
<evidence type="ECO:0000256" key="4">
    <source>
        <dbReference type="ARBA" id="ARBA00023134"/>
    </source>
</evidence>
<accession>A0A9D4Z491</accession>
<dbReference type="Pfam" id="PF02841">
    <property type="entry name" value="GBP_C"/>
    <property type="match status" value="1"/>
</dbReference>
<gene>
    <name evidence="9" type="ORF">GOP47_0024292</name>
</gene>
<dbReference type="CDD" id="cd01851">
    <property type="entry name" value="GBP"/>
    <property type="match status" value="1"/>
</dbReference>
<evidence type="ECO:0000259" key="8">
    <source>
        <dbReference type="PROSITE" id="PS51715"/>
    </source>
</evidence>
<proteinExistence type="inferred from homology"/>
<evidence type="ECO:0000256" key="6">
    <source>
        <dbReference type="SAM" id="Coils"/>
    </source>
</evidence>
<evidence type="ECO:0000313" key="9">
    <source>
        <dbReference type="EMBL" id="KAI5059872.1"/>
    </source>
</evidence>
<feature type="compositionally biased region" description="Basic and acidic residues" evidence="7">
    <location>
        <begin position="588"/>
        <end position="609"/>
    </location>
</feature>
<evidence type="ECO:0000256" key="7">
    <source>
        <dbReference type="SAM" id="MobiDB-lite"/>
    </source>
</evidence>
<evidence type="ECO:0000256" key="5">
    <source>
        <dbReference type="PROSITE-ProRule" id="PRU01052"/>
    </source>
</evidence>
<sequence>MDPDAVAALQLVKGPLGVVSVCGRARQGKSFILNQLLGKGSGFQVASTHRPCTKGLWMWSTPLKRIAADGTEYSLLLLDTEGIDAYDQTGTYSTQIFSLAVLLSSMFVYNQMGGIDEAALDRLSLVTEMTKHIRVRASQNRSSAAELGQYSPIFLWLLRDFYLELAEDGRRITPREYLESALQPMSGNGKAIAAKNEIRESIRALFPDRECFTLVRPLNEERDLQRLDKIPLEKMRPEFRNGLETLTRFIFERTRPKHLGSTIMTGPLLAGLTQSFLDALNAGAVPTIATSWQNVEENECRRAYDVAIQTYARMFNSPSSDEVLLQETYEMALQGALDVYQREAVGLGAARQKHEKLLVSDLKKRFEEYKRKVSTEAELKCVKAIETMDEKLRAACHSPAATLDQVLQVLNGLLVEYEQNTFGVTKWKKMAKFLQQSFEGPLSDLVKKWTDQKATDNTSLQLKCRSLEERLLLLGKQLDSAQRDVQDWKRRFETLGIEHKAFAEESDSRYSLLQNKYSNLEENAASLSYQLEIVRKEASDWRSKYDHLLSTRKAEEDRIVGENAALKSRCSSAEARLAAAREQAEAAKEEASEWRRKHDAALKESRESLGKASAMQESATKQAQAREDALRAEFSSAMALKEKELNNAHSKAENSEQRLVALSARLKDQEAEMDSQEEELVTLRAELRHLQTVVDAGKASLSSAEKELEIIKQEKVHIDERRLTELRRLEEAEEKCRAAENEAKRACEIADRSREAASLAEREKVDVERMAVERLASIERLKRHIEDLAREKGLISAELDSLRSSEQEAVLKSASAERRLEEREREMEELLQSAHEQRTNTVQVLESLLATERQARAEANARAEALSLQMQNTQARLDSLQQELTTVRLNETALETKLKAFLTEQGGGVGSSRSKRPRVDESIQDMDLDTDHNLRRRGHTGNAENGTPAEDTSTGANDNNPSDVQDYTKFTIAKLKQELTAAGYAEDLLQLRNPSKKDILSLYEKLVLKK</sequence>
<dbReference type="Proteomes" id="UP000886520">
    <property type="component" value="Chromosome 24"/>
</dbReference>
<comment type="similarity">
    <text evidence="5">Belongs to the TRAFAC class dynamin-like GTPase superfamily. GB1/RHD3 GTPase family.</text>
</comment>
<evidence type="ECO:0000256" key="3">
    <source>
        <dbReference type="ARBA" id="ARBA00022801"/>
    </source>
</evidence>
<feature type="coiled-coil region" evidence="6">
    <location>
        <begin position="464"/>
        <end position="537"/>
    </location>
</feature>
<keyword evidence="4" id="KW-0342">GTP-binding</keyword>
<evidence type="ECO:0000256" key="2">
    <source>
        <dbReference type="ARBA" id="ARBA00022741"/>
    </source>
</evidence>
<keyword evidence="1" id="KW-0150">Chloroplast</keyword>
<feature type="coiled-coil region" evidence="6">
    <location>
        <begin position="638"/>
        <end position="749"/>
    </location>
</feature>
<dbReference type="EMBL" id="JABFUD020000024">
    <property type="protein sequence ID" value="KAI5059872.1"/>
    <property type="molecule type" value="Genomic_DNA"/>
</dbReference>
<comment type="caution">
    <text evidence="9">The sequence shown here is derived from an EMBL/GenBank/DDBJ whole genome shotgun (WGS) entry which is preliminary data.</text>
</comment>
<dbReference type="Gene3D" id="3.40.50.300">
    <property type="entry name" value="P-loop containing nucleotide triphosphate hydrolases"/>
    <property type="match status" value="1"/>
</dbReference>
<keyword evidence="10" id="KW-1185">Reference proteome</keyword>
<feature type="region of interest" description="Disordered" evidence="7">
    <location>
        <begin position="904"/>
        <end position="964"/>
    </location>
</feature>
<dbReference type="InterPro" id="IPR036543">
    <property type="entry name" value="Guanylate-bd_C_sf"/>
</dbReference>
<dbReference type="InterPro" id="IPR015894">
    <property type="entry name" value="Guanylate-bd_N"/>
</dbReference>
<dbReference type="InterPro" id="IPR027417">
    <property type="entry name" value="P-loop_NTPase"/>
</dbReference>
<feature type="coiled-coil region" evidence="6">
    <location>
        <begin position="778"/>
        <end position="897"/>
    </location>
</feature>
<dbReference type="Pfam" id="PF02263">
    <property type="entry name" value="GBP"/>
    <property type="match status" value="1"/>
</dbReference>
<keyword evidence="1" id="KW-0934">Plastid</keyword>
<organism evidence="9 10">
    <name type="scientific">Adiantum capillus-veneris</name>
    <name type="common">Maidenhair fern</name>
    <dbReference type="NCBI Taxonomy" id="13818"/>
    <lineage>
        <taxon>Eukaryota</taxon>
        <taxon>Viridiplantae</taxon>
        <taxon>Streptophyta</taxon>
        <taxon>Embryophyta</taxon>
        <taxon>Tracheophyta</taxon>
        <taxon>Polypodiopsida</taxon>
        <taxon>Polypodiidae</taxon>
        <taxon>Polypodiales</taxon>
        <taxon>Pteridineae</taxon>
        <taxon>Pteridaceae</taxon>
        <taxon>Vittarioideae</taxon>
        <taxon>Adiantum</taxon>
    </lineage>
</organism>
<dbReference type="SUPFAM" id="SSF48340">
    <property type="entry name" value="Interferon-induced guanylate-binding protein 1 (GBP1), C-terminal domain"/>
    <property type="match status" value="1"/>
</dbReference>
<dbReference type="OrthoDB" id="2135133at2759"/>
<dbReference type="InterPro" id="IPR030386">
    <property type="entry name" value="G_GB1_RHD3_dom"/>
</dbReference>
<dbReference type="GO" id="GO:0005525">
    <property type="term" value="F:GTP binding"/>
    <property type="evidence" value="ECO:0007669"/>
    <property type="project" value="UniProtKB-KW"/>
</dbReference>
<evidence type="ECO:0000256" key="1">
    <source>
        <dbReference type="ARBA" id="ARBA00022528"/>
    </source>
</evidence>
<feature type="domain" description="GB1/RHD3-type G" evidence="8">
    <location>
        <begin position="13"/>
        <end position="258"/>
    </location>
</feature>
<keyword evidence="6" id="KW-0175">Coiled coil</keyword>
<protein>
    <recommendedName>
        <fullName evidence="8">GB1/RHD3-type G domain-containing protein</fullName>
    </recommendedName>
</protein>
<dbReference type="Gene3D" id="1.20.1000.10">
    <property type="entry name" value="Guanylate-binding protein, C-terminal domain"/>
    <property type="match status" value="1"/>
</dbReference>
<reference evidence="9" key="1">
    <citation type="submission" date="2021-01" db="EMBL/GenBank/DDBJ databases">
        <title>Adiantum capillus-veneris genome.</title>
        <authorList>
            <person name="Fang Y."/>
            <person name="Liao Q."/>
        </authorList>
    </citation>
    <scope>NUCLEOTIDE SEQUENCE</scope>
    <source>
        <strain evidence="9">H3</strain>
        <tissue evidence="9">Leaf</tissue>
    </source>
</reference>
<feature type="region of interest" description="Disordered" evidence="7">
    <location>
        <begin position="588"/>
        <end position="626"/>
    </location>
</feature>
<dbReference type="GO" id="GO:0003924">
    <property type="term" value="F:GTPase activity"/>
    <property type="evidence" value="ECO:0007669"/>
    <property type="project" value="InterPro"/>
</dbReference>
<dbReference type="PROSITE" id="PS51715">
    <property type="entry name" value="G_GB1_RHD3"/>
    <property type="match status" value="1"/>
</dbReference>
<name>A0A9D4Z491_ADICA</name>